<keyword evidence="2" id="KW-0479">Metal-binding</keyword>
<dbReference type="EMBL" id="DUZY01000008">
    <property type="protein sequence ID" value="DAD48927.1"/>
    <property type="molecule type" value="Genomic_DNA"/>
</dbReference>
<evidence type="ECO:0000313" key="6">
    <source>
        <dbReference type="Proteomes" id="UP000607653"/>
    </source>
</evidence>
<name>A0A822ZVL7_NELNU</name>
<comment type="similarity">
    <text evidence="1">Belongs to the cytochrome P450 family.</text>
</comment>
<evidence type="ECO:0000256" key="2">
    <source>
        <dbReference type="ARBA" id="ARBA00022723"/>
    </source>
</evidence>
<evidence type="ECO:0000256" key="4">
    <source>
        <dbReference type="ARBA" id="ARBA00023004"/>
    </source>
</evidence>
<evidence type="ECO:0000256" key="1">
    <source>
        <dbReference type="ARBA" id="ARBA00010617"/>
    </source>
</evidence>
<protein>
    <submittedName>
        <fullName evidence="5">Uncharacterized protein</fullName>
    </submittedName>
</protein>
<keyword evidence="4" id="KW-0408">Iron</keyword>
<dbReference type="GO" id="GO:0046872">
    <property type="term" value="F:metal ion binding"/>
    <property type="evidence" value="ECO:0007669"/>
    <property type="project" value="UniProtKB-KW"/>
</dbReference>
<dbReference type="PANTHER" id="PTHR24296">
    <property type="entry name" value="CYTOCHROME P450"/>
    <property type="match status" value="1"/>
</dbReference>
<keyword evidence="3" id="KW-0560">Oxidoreductase</keyword>
<comment type="caution">
    <text evidence="5">The sequence shown here is derived from an EMBL/GenBank/DDBJ whole genome shotgun (WGS) entry which is preliminary data.</text>
</comment>
<evidence type="ECO:0000313" key="5">
    <source>
        <dbReference type="EMBL" id="DAD48927.1"/>
    </source>
</evidence>
<organism evidence="5 6">
    <name type="scientific">Nelumbo nucifera</name>
    <name type="common">Sacred lotus</name>
    <dbReference type="NCBI Taxonomy" id="4432"/>
    <lineage>
        <taxon>Eukaryota</taxon>
        <taxon>Viridiplantae</taxon>
        <taxon>Streptophyta</taxon>
        <taxon>Embryophyta</taxon>
        <taxon>Tracheophyta</taxon>
        <taxon>Spermatophyta</taxon>
        <taxon>Magnoliopsida</taxon>
        <taxon>Proteales</taxon>
        <taxon>Nelumbonaceae</taxon>
        <taxon>Nelumbo</taxon>
    </lineage>
</organism>
<sequence>MKLKLWCNCDVCHSYLTASWSIEFDNLCDWYTHLLKKSPSKTIHVHLLGNTITANPDNIEYMLKTRFENYPKGKPFSVILGDLLGRGIFNNFIIYSFSSLLPVTSDEGT</sequence>
<keyword evidence="6" id="KW-1185">Reference proteome</keyword>
<reference evidence="5 6" key="1">
    <citation type="journal article" date="2020" name="Mol. Biol. Evol.">
        <title>Distinct Expression and Methylation Patterns for Genes with Different Fates following a Single Whole-Genome Duplication in Flowering Plants.</title>
        <authorList>
            <person name="Shi T."/>
            <person name="Rahmani R.S."/>
            <person name="Gugger P.F."/>
            <person name="Wang M."/>
            <person name="Li H."/>
            <person name="Zhang Y."/>
            <person name="Li Z."/>
            <person name="Wang Q."/>
            <person name="Van de Peer Y."/>
            <person name="Marchal K."/>
            <person name="Chen J."/>
        </authorList>
    </citation>
    <scope>NUCLEOTIDE SEQUENCE [LARGE SCALE GENOMIC DNA]</scope>
    <source>
        <tissue evidence="5">Leaf</tissue>
    </source>
</reference>
<proteinExistence type="inferred from homology"/>
<gene>
    <name evidence="5" type="ORF">HUJ06_018864</name>
</gene>
<dbReference type="Proteomes" id="UP000607653">
    <property type="component" value="Unassembled WGS sequence"/>
</dbReference>
<evidence type="ECO:0000256" key="3">
    <source>
        <dbReference type="ARBA" id="ARBA00023002"/>
    </source>
</evidence>
<accession>A0A822ZVL7</accession>
<dbReference type="GO" id="GO:0016491">
    <property type="term" value="F:oxidoreductase activity"/>
    <property type="evidence" value="ECO:0007669"/>
    <property type="project" value="UniProtKB-KW"/>
</dbReference>
<dbReference type="AlphaFoldDB" id="A0A822ZVL7"/>